<comment type="caution">
    <text evidence="4">The sequence shown here is derived from an EMBL/GenBank/DDBJ whole genome shotgun (WGS) entry which is preliminary data.</text>
</comment>
<evidence type="ECO:0000313" key="5">
    <source>
        <dbReference type="Proteomes" id="UP000265515"/>
    </source>
</evidence>
<dbReference type="Pfam" id="PF00651">
    <property type="entry name" value="BTB"/>
    <property type="match status" value="1"/>
</dbReference>
<dbReference type="InterPro" id="IPR051481">
    <property type="entry name" value="BTB-POZ/Galectin-3-binding"/>
</dbReference>
<keyword evidence="5" id="KW-1185">Reference proteome</keyword>
<dbReference type="SUPFAM" id="SSF54695">
    <property type="entry name" value="POZ domain"/>
    <property type="match status" value="1"/>
</dbReference>
<dbReference type="STRING" id="69332.A0A388MBH1"/>
<feature type="domain" description="BTB" evidence="3">
    <location>
        <begin position="42"/>
        <end position="103"/>
    </location>
</feature>
<gene>
    <name evidence="4" type="ORF">CBR_g53744</name>
</gene>
<feature type="region of interest" description="Disordered" evidence="2">
    <location>
        <begin position="1"/>
        <end position="26"/>
    </location>
</feature>
<accession>A0A388MBH1</accession>
<dbReference type="CDD" id="cd18186">
    <property type="entry name" value="BTB_POZ_ZBTB_KLHL-like"/>
    <property type="match status" value="1"/>
</dbReference>
<dbReference type="InterPro" id="IPR011333">
    <property type="entry name" value="SKP1/BTB/POZ_sf"/>
</dbReference>
<evidence type="ECO:0000256" key="1">
    <source>
        <dbReference type="ARBA" id="ARBA00004906"/>
    </source>
</evidence>
<organism evidence="4 5">
    <name type="scientific">Chara braunii</name>
    <name type="common">Braun's stonewort</name>
    <dbReference type="NCBI Taxonomy" id="69332"/>
    <lineage>
        <taxon>Eukaryota</taxon>
        <taxon>Viridiplantae</taxon>
        <taxon>Streptophyta</taxon>
        <taxon>Charophyceae</taxon>
        <taxon>Charales</taxon>
        <taxon>Characeae</taxon>
        <taxon>Chara</taxon>
    </lineage>
</organism>
<dbReference type="AlphaFoldDB" id="A0A388MBH1"/>
<reference evidence="4 5" key="1">
    <citation type="journal article" date="2018" name="Cell">
        <title>The Chara Genome: Secondary Complexity and Implications for Plant Terrestrialization.</title>
        <authorList>
            <person name="Nishiyama T."/>
            <person name="Sakayama H."/>
            <person name="Vries J.D."/>
            <person name="Buschmann H."/>
            <person name="Saint-Marcoux D."/>
            <person name="Ullrich K.K."/>
            <person name="Haas F.B."/>
            <person name="Vanderstraeten L."/>
            <person name="Becker D."/>
            <person name="Lang D."/>
            <person name="Vosolsobe S."/>
            <person name="Rombauts S."/>
            <person name="Wilhelmsson P.K.I."/>
            <person name="Janitza P."/>
            <person name="Kern R."/>
            <person name="Heyl A."/>
            <person name="Rumpler F."/>
            <person name="Villalobos L.I.A.C."/>
            <person name="Clay J.M."/>
            <person name="Skokan R."/>
            <person name="Toyoda A."/>
            <person name="Suzuki Y."/>
            <person name="Kagoshima H."/>
            <person name="Schijlen E."/>
            <person name="Tajeshwar N."/>
            <person name="Catarino B."/>
            <person name="Hetherington A.J."/>
            <person name="Saltykova A."/>
            <person name="Bonnot C."/>
            <person name="Breuninger H."/>
            <person name="Symeonidi A."/>
            <person name="Radhakrishnan G.V."/>
            <person name="Van Nieuwerburgh F."/>
            <person name="Deforce D."/>
            <person name="Chang C."/>
            <person name="Karol K.G."/>
            <person name="Hedrich R."/>
            <person name="Ulvskov P."/>
            <person name="Glockner G."/>
            <person name="Delwiche C.F."/>
            <person name="Petrasek J."/>
            <person name="Van de Peer Y."/>
            <person name="Friml J."/>
            <person name="Beilby M."/>
            <person name="Dolan L."/>
            <person name="Kohara Y."/>
            <person name="Sugano S."/>
            <person name="Fujiyama A."/>
            <person name="Delaux P.-M."/>
            <person name="Quint M."/>
            <person name="TheiBen G."/>
            <person name="Hagemann M."/>
            <person name="Harholt J."/>
            <person name="Dunand C."/>
            <person name="Zachgo S."/>
            <person name="Langdale J."/>
            <person name="Maumus F."/>
            <person name="Straeten D.V.D."/>
            <person name="Gould S.B."/>
            <person name="Rensing S.A."/>
        </authorList>
    </citation>
    <scope>NUCLEOTIDE SEQUENCE [LARGE SCALE GENOMIC DNA]</scope>
    <source>
        <strain evidence="4 5">S276</strain>
    </source>
</reference>
<evidence type="ECO:0000256" key="2">
    <source>
        <dbReference type="SAM" id="MobiDB-lite"/>
    </source>
</evidence>
<evidence type="ECO:0000313" key="4">
    <source>
        <dbReference type="EMBL" id="GBG91853.1"/>
    </source>
</evidence>
<dbReference type="PANTHER" id="PTHR24410">
    <property type="entry name" value="HL07962P-RELATED"/>
    <property type="match status" value="1"/>
</dbReference>
<dbReference type="Gramene" id="GBG91853">
    <property type="protein sequence ID" value="GBG91853"/>
    <property type="gene ID" value="CBR_g53744"/>
</dbReference>
<protein>
    <recommendedName>
        <fullName evidence="3">BTB domain-containing protein</fullName>
    </recommendedName>
</protein>
<dbReference type="EMBL" id="BFEA01000960">
    <property type="protein sequence ID" value="GBG91853.1"/>
    <property type="molecule type" value="Genomic_DNA"/>
</dbReference>
<sequence>MIDYGVVPRPSLGRTEEEEEDNEQQESFLRATKRVLDHPRLLDVTFVCEGSHEVRANRTLLASGSEYFLELFYGDMKESCVDTMIHLPSVKSDSLQVVVDYLHGRLFRWNDDGSWDIMVGAYLLADQFHVKGLCKRILRLVSILGYPSELGDLLNAAVPRQATAILDAAVKVLNTVVAFKSGSFTGWSKDSIKYCLEKVAFHQSITETILAKAVVSSAFANLHSNKKDDECHGSSMASDSMDKEMEEHLGSAGSDCMDGENGIHPEFKGCSLSVEDVGEVLRSHINLAFVSPIFLKNGIEPLGILSSKIRAAVYGVQSVCFARGMRSDSFFVMPWRSMSLAPSLIAPLATEESKVCRFYREFSVPSIWRKMLFRNVTLAAQHQRQRMGSFNKDGSWIVLGELLFVVDAARLLEQRHGWVASARVILQH</sequence>
<dbReference type="SMART" id="SM00225">
    <property type="entry name" value="BTB"/>
    <property type="match status" value="1"/>
</dbReference>
<proteinExistence type="predicted"/>
<name>A0A388MBH1_CHABU</name>
<comment type="pathway">
    <text evidence="1">Protein modification; protein ubiquitination.</text>
</comment>
<dbReference type="Proteomes" id="UP000265515">
    <property type="component" value="Unassembled WGS sequence"/>
</dbReference>
<dbReference type="PANTHER" id="PTHR24410:SF23">
    <property type="entry name" value="BTB DOMAIN-CONTAINING PROTEIN-RELATED"/>
    <property type="match status" value="1"/>
</dbReference>
<dbReference type="InterPro" id="IPR000210">
    <property type="entry name" value="BTB/POZ_dom"/>
</dbReference>
<evidence type="ECO:0000259" key="3">
    <source>
        <dbReference type="PROSITE" id="PS50097"/>
    </source>
</evidence>
<dbReference type="PROSITE" id="PS50097">
    <property type="entry name" value="BTB"/>
    <property type="match status" value="1"/>
</dbReference>
<dbReference type="Gene3D" id="3.30.710.10">
    <property type="entry name" value="Potassium Channel Kv1.1, Chain A"/>
    <property type="match status" value="1"/>
</dbReference>